<feature type="region of interest" description="Disordered" evidence="1">
    <location>
        <begin position="1"/>
        <end position="45"/>
    </location>
</feature>
<sequence>MPEIDHEGHQGDRKKACPPGEKTDGHKLHGAGVDKKAHEQGPPDAVSLVFKQHSEGHAHKQVSQHNRDGDGEGRFDRFYLQFAQMHHNFRN</sequence>
<protein>
    <submittedName>
        <fullName evidence="2">Uncharacterized protein</fullName>
    </submittedName>
</protein>
<name>A0A645GJ59_9ZZZZ</name>
<proteinExistence type="predicted"/>
<accession>A0A645GJ59</accession>
<organism evidence="2">
    <name type="scientific">bioreactor metagenome</name>
    <dbReference type="NCBI Taxonomy" id="1076179"/>
    <lineage>
        <taxon>unclassified sequences</taxon>
        <taxon>metagenomes</taxon>
        <taxon>ecological metagenomes</taxon>
    </lineage>
</organism>
<gene>
    <name evidence="2" type="ORF">SDC9_174394</name>
</gene>
<dbReference type="AlphaFoldDB" id="A0A645GJ59"/>
<comment type="caution">
    <text evidence="2">The sequence shown here is derived from an EMBL/GenBank/DDBJ whole genome shotgun (WGS) entry which is preliminary data.</text>
</comment>
<feature type="compositionally biased region" description="Basic and acidic residues" evidence="1">
    <location>
        <begin position="1"/>
        <end position="41"/>
    </location>
</feature>
<evidence type="ECO:0000313" key="2">
    <source>
        <dbReference type="EMBL" id="MPN26968.1"/>
    </source>
</evidence>
<reference evidence="2" key="1">
    <citation type="submission" date="2019-08" db="EMBL/GenBank/DDBJ databases">
        <authorList>
            <person name="Kucharzyk K."/>
            <person name="Murdoch R.W."/>
            <person name="Higgins S."/>
            <person name="Loffler F."/>
        </authorList>
    </citation>
    <scope>NUCLEOTIDE SEQUENCE</scope>
</reference>
<dbReference type="EMBL" id="VSSQ01076692">
    <property type="protein sequence ID" value="MPN26968.1"/>
    <property type="molecule type" value="Genomic_DNA"/>
</dbReference>
<evidence type="ECO:0000256" key="1">
    <source>
        <dbReference type="SAM" id="MobiDB-lite"/>
    </source>
</evidence>